<dbReference type="SUPFAM" id="SSF52166">
    <property type="entry name" value="Ribosomal protein L4"/>
    <property type="match status" value="1"/>
</dbReference>
<gene>
    <name evidence="5 7" type="primary">rplD</name>
    <name evidence="7" type="ORF">SKUN_00244</name>
</gene>
<keyword evidence="2 5" id="KW-0689">Ribosomal protein</keyword>
<dbReference type="InterPro" id="IPR002136">
    <property type="entry name" value="Ribosomal_uL4"/>
</dbReference>
<evidence type="ECO:0000256" key="6">
    <source>
        <dbReference type="SAM" id="MobiDB-lite"/>
    </source>
</evidence>
<keyword evidence="8" id="KW-1185">Reference proteome</keyword>
<dbReference type="InterPro" id="IPR023574">
    <property type="entry name" value="Ribosomal_uL4_dom_sf"/>
</dbReference>
<evidence type="ECO:0000256" key="1">
    <source>
        <dbReference type="ARBA" id="ARBA00010528"/>
    </source>
</evidence>
<dbReference type="AlphaFoldDB" id="A0A0K2JF05"/>
<dbReference type="Pfam" id="PF00573">
    <property type="entry name" value="Ribosomal_L4"/>
    <property type="match status" value="1"/>
</dbReference>
<keyword evidence="3 5" id="KW-0687">Ribonucleoprotein</keyword>
<dbReference type="PATRIC" id="fig|273035.7.peg.287"/>
<sequence length="208" mass="23011">MKLQVLDANGTSVKEISVNDAIWGIEPHQQAMFDAVIAQQASMRQGTHKTKTKTEVSGGGRKPWRQKGTGRARQGSIRAPQWKGGGIVFGPTPEKKYLKHVNKKVRKLAIKSAFSLKVQDKNIMIIDQFGIDKPSTKAMVKVLNNLKVNGEKLLIITTEGDEVNFKSSRNIEKVNIITSAGINIYDLLNANKLLVTEQAIKAIEEVYS</sequence>
<dbReference type="HAMAP" id="MF_01328_B">
    <property type="entry name" value="Ribosomal_uL4_B"/>
    <property type="match status" value="1"/>
</dbReference>
<dbReference type="RefSeq" id="WP_053390506.1">
    <property type="nucleotide sequence ID" value="NZ_CP010899.1"/>
</dbReference>
<evidence type="ECO:0000313" key="8">
    <source>
        <dbReference type="Proteomes" id="UP000062963"/>
    </source>
</evidence>
<evidence type="ECO:0000256" key="5">
    <source>
        <dbReference type="HAMAP-Rule" id="MF_01328"/>
    </source>
</evidence>
<dbReference type="PANTHER" id="PTHR10746:SF6">
    <property type="entry name" value="LARGE RIBOSOMAL SUBUNIT PROTEIN UL4M"/>
    <property type="match status" value="1"/>
</dbReference>
<reference evidence="7 8" key="1">
    <citation type="journal article" date="2015" name="Genome Announc.">
        <title>Complete Genome Sequence of Spiroplasma kunkelii Strain CR2-3x, Causal Agent of Corn Stunt Disease in Zea mays L.</title>
        <authorList>
            <person name="Davis R.E."/>
            <person name="Shao J."/>
            <person name="Dally E.L."/>
            <person name="Zhao Y."/>
            <person name="Gasparich G.E."/>
            <person name="Gaynor B.J."/>
            <person name="Athey J.C."/>
            <person name="Harrison N.A."/>
            <person name="Donofrio N."/>
        </authorList>
    </citation>
    <scope>NUCLEOTIDE SEQUENCE [LARGE SCALE GENOMIC DNA]</scope>
    <source>
        <strain evidence="7 8">CR2-3x</strain>
    </source>
</reference>
<evidence type="ECO:0000313" key="7">
    <source>
        <dbReference type="EMBL" id="ALA97164.1"/>
    </source>
</evidence>
<protein>
    <recommendedName>
        <fullName evidence="4 5">Large ribosomal subunit protein uL4</fullName>
    </recommendedName>
</protein>
<comment type="function">
    <text evidence="5">Forms part of the polypeptide exit tunnel.</text>
</comment>
<dbReference type="GO" id="GO:0003735">
    <property type="term" value="F:structural constituent of ribosome"/>
    <property type="evidence" value="ECO:0007669"/>
    <property type="project" value="InterPro"/>
</dbReference>
<dbReference type="STRING" id="273035.SKUN_00244"/>
<keyword evidence="5" id="KW-0694">RNA-binding</keyword>
<proteinExistence type="inferred from homology"/>
<comment type="similarity">
    <text evidence="1 5">Belongs to the universal ribosomal protein uL4 family.</text>
</comment>
<dbReference type="PANTHER" id="PTHR10746">
    <property type="entry name" value="50S RIBOSOMAL PROTEIN L4"/>
    <property type="match status" value="1"/>
</dbReference>
<dbReference type="InterPro" id="IPR013005">
    <property type="entry name" value="Ribosomal_uL4-like"/>
</dbReference>
<keyword evidence="5" id="KW-0699">rRNA-binding</keyword>
<dbReference type="GO" id="GO:1990904">
    <property type="term" value="C:ribonucleoprotein complex"/>
    <property type="evidence" value="ECO:0007669"/>
    <property type="project" value="UniProtKB-KW"/>
</dbReference>
<dbReference type="EMBL" id="CP010899">
    <property type="protein sequence ID" value="ALA97164.1"/>
    <property type="molecule type" value="Genomic_DNA"/>
</dbReference>
<evidence type="ECO:0000256" key="2">
    <source>
        <dbReference type="ARBA" id="ARBA00022980"/>
    </source>
</evidence>
<dbReference type="Gene3D" id="3.40.1370.10">
    <property type="match status" value="1"/>
</dbReference>
<name>A0A0K2JF05_SPIKU</name>
<evidence type="ECO:0000256" key="3">
    <source>
        <dbReference type="ARBA" id="ARBA00023274"/>
    </source>
</evidence>
<dbReference type="GO" id="GO:0019843">
    <property type="term" value="F:rRNA binding"/>
    <property type="evidence" value="ECO:0007669"/>
    <property type="project" value="UniProtKB-UniRule"/>
</dbReference>
<organism evidence="7 8">
    <name type="scientific">Spiroplasma kunkelii CR2-3x</name>
    <dbReference type="NCBI Taxonomy" id="273035"/>
    <lineage>
        <taxon>Bacteria</taxon>
        <taxon>Bacillati</taxon>
        <taxon>Mycoplasmatota</taxon>
        <taxon>Mollicutes</taxon>
        <taxon>Entomoplasmatales</taxon>
        <taxon>Spiroplasmataceae</taxon>
        <taxon>Spiroplasma</taxon>
    </lineage>
</organism>
<comment type="function">
    <text evidence="5">One of the primary rRNA binding proteins, this protein initially binds near the 5'-end of the 23S rRNA. It is important during the early stages of 50S assembly. It makes multiple contacts with different domains of the 23S rRNA in the assembled 50S subunit and ribosome.</text>
</comment>
<dbReference type="OrthoDB" id="9803201at2"/>
<dbReference type="SMR" id="A0A0K2JF05"/>
<feature type="region of interest" description="Disordered" evidence="6">
    <location>
        <begin position="42"/>
        <end position="77"/>
    </location>
</feature>
<accession>A0A0K2JF05</accession>
<evidence type="ECO:0000256" key="4">
    <source>
        <dbReference type="ARBA" id="ARBA00035244"/>
    </source>
</evidence>
<dbReference type="GO" id="GO:0006412">
    <property type="term" value="P:translation"/>
    <property type="evidence" value="ECO:0007669"/>
    <property type="project" value="UniProtKB-UniRule"/>
</dbReference>
<dbReference type="Proteomes" id="UP000062963">
    <property type="component" value="Chromosome"/>
</dbReference>
<dbReference type="KEGG" id="skn:SKUN_00244"/>
<dbReference type="NCBIfam" id="TIGR03953">
    <property type="entry name" value="rplD_bact"/>
    <property type="match status" value="1"/>
</dbReference>
<comment type="subunit">
    <text evidence="5">Part of the 50S ribosomal subunit.</text>
</comment>
<dbReference type="GO" id="GO:0005840">
    <property type="term" value="C:ribosome"/>
    <property type="evidence" value="ECO:0007669"/>
    <property type="project" value="UniProtKB-KW"/>
</dbReference>